<proteinExistence type="predicted"/>
<dbReference type="Gene3D" id="3.40.50.10540">
    <property type="entry name" value="Crotonobetainyl-coa:carnitine coa-transferase, domain 1"/>
    <property type="match status" value="1"/>
</dbReference>
<name>A0ABP8PUU2_9NOCA</name>
<dbReference type="InterPro" id="IPR044855">
    <property type="entry name" value="CoA-Trfase_III_dom3_sf"/>
</dbReference>
<dbReference type="Gene3D" id="3.30.1540.10">
    <property type="entry name" value="formyl-coa transferase, domain 3"/>
    <property type="match status" value="1"/>
</dbReference>
<organism evidence="2 3">
    <name type="scientific">Rhodococcus olei</name>
    <dbReference type="NCBI Taxonomy" id="2161675"/>
    <lineage>
        <taxon>Bacteria</taxon>
        <taxon>Bacillati</taxon>
        <taxon>Actinomycetota</taxon>
        <taxon>Actinomycetes</taxon>
        <taxon>Mycobacteriales</taxon>
        <taxon>Nocardiaceae</taxon>
        <taxon>Rhodococcus</taxon>
    </lineage>
</organism>
<evidence type="ECO:0000313" key="2">
    <source>
        <dbReference type="EMBL" id="GAA4491739.1"/>
    </source>
</evidence>
<dbReference type="RefSeq" id="WP_345353627.1">
    <property type="nucleotide sequence ID" value="NZ_BAABFB010000097.1"/>
</dbReference>
<evidence type="ECO:0000256" key="1">
    <source>
        <dbReference type="ARBA" id="ARBA00022679"/>
    </source>
</evidence>
<dbReference type="PANTHER" id="PTHR48207:SF4">
    <property type="entry name" value="BLL6097 PROTEIN"/>
    <property type="match status" value="1"/>
</dbReference>
<accession>A0ABP8PUU2</accession>
<dbReference type="InterPro" id="IPR023606">
    <property type="entry name" value="CoA-Trfase_III_dom_1_sf"/>
</dbReference>
<dbReference type="GO" id="GO:0016740">
    <property type="term" value="F:transferase activity"/>
    <property type="evidence" value="ECO:0007669"/>
    <property type="project" value="UniProtKB-KW"/>
</dbReference>
<comment type="caution">
    <text evidence="2">The sequence shown here is derived from an EMBL/GenBank/DDBJ whole genome shotgun (WGS) entry which is preliminary data.</text>
</comment>
<dbReference type="Pfam" id="PF02515">
    <property type="entry name" value="CoA_transf_3"/>
    <property type="match status" value="1"/>
</dbReference>
<gene>
    <name evidence="2" type="ORF">GCM10023094_56420</name>
</gene>
<protein>
    <submittedName>
        <fullName evidence="2">CoA transferase</fullName>
    </submittedName>
</protein>
<dbReference type="EMBL" id="BAABFB010000097">
    <property type="protein sequence ID" value="GAA4491739.1"/>
    <property type="molecule type" value="Genomic_DNA"/>
</dbReference>
<dbReference type="SUPFAM" id="SSF89796">
    <property type="entry name" value="CoA-transferase family III (CaiB/BaiF)"/>
    <property type="match status" value="1"/>
</dbReference>
<keyword evidence="3" id="KW-1185">Reference proteome</keyword>
<keyword evidence="1 2" id="KW-0808">Transferase</keyword>
<reference evidence="3" key="1">
    <citation type="journal article" date="2019" name="Int. J. Syst. Evol. Microbiol.">
        <title>The Global Catalogue of Microorganisms (GCM) 10K type strain sequencing project: providing services to taxonomists for standard genome sequencing and annotation.</title>
        <authorList>
            <consortium name="The Broad Institute Genomics Platform"/>
            <consortium name="The Broad Institute Genome Sequencing Center for Infectious Disease"/>
            <person name="Wu L."/>
            <person name="Ma J."/>
        </authorList>
    </citation>
    <scope>NUCLEOTIDE SEQUENCE [LARGE SCALE GENOMIC DNA]</scope>
    <source>
        <strain evidence="3">JCM 32206</strain>
    </source>
</reference>
<evidence type="ECO:0000313" key="3">
    <source>
        <dbReference type="Proteomes" id="UP001501183"/>
    </source>
</evidence>
<dbReference type="Proteomes" id="UP001501183">
    <property type="component" value="Unassembled WGS sequence"/>
</dbReference>
<dbReference type="InterPro" id="IPR003673">
    <property type="entry name" value="CoA-Trfase_fam_III"/>
</dbReference>
<dbReference type="PANTHER" id="PTHR48207">
    <property type="entry name" value="SUCCINATE--HYDROXYMETHYLGLUTARATE COA-TRANSFERASE"/>
    <property type="match status" value="1"/>
</dbReference>
<sequence>MEDPMAGRSRGPLSGVRVVEVGVWHAGPGAGAIMADLGAEVIKVESLGSDPERLYGGFGHLDGKSPLPRPDWNVLFEVSNRNKQGIALDISTQEGQEILHRLVEGADVFLTNLRNGTKSRLGIEYDALRAVNSRIVYLNVSAFGPKGPLADGPGFDTLGQAVSGMMYMTGSEEPAALSMLILDQLTAIAASHAVIAALLSRELHGAGQEVHASLYGAGMWLQHANYLIKSIVKEPVDLSWDRLDASPLRTTYVCKDGKWIVGTGHPPERYWPQFCTVLGRPDLLTDARFATRQQRQAAKSELFAELDSAFLQRNRSEWLEIMSQSDLPFAPVNGLAEVLVDPQAIENGYVQEFEHPYLGSIKVPGYPVSFGGHVPALQSRAPELGEHTRPILESLGYDAQTIDLLHKKRVVKLFDADQAD</sequence>
<dbReference type="InterPro" id="IPR050483">
    <property type="entry name" value="CoA-transferase_III_domain"/>
</dbReference>